<comment type="caution">
    <text evidence="2">The sequence shown here is derived from an EMBL/GenBank/DDBJ whole genome shotgun (WGS) entry which is preliminary data.</text>
</comment>
<proteinExistence type="predicted"/>
<dbReference type="EMBL" id="NCVQ01000001">
    <property type="protein sequence ID" value="PWZ53472.1"/>
    <property type="molecule type" value="Genomic_DNA"/>
</dbReference>
<sequence>MAKSSSLPDSRTICNERAQTAPATSAKSTTAAPQKPLYKFLIYGRTGWIGGLLGKICDKQGIPYKYGKGRLEERFELLEEIRKVKPTQVCNAAGVTGRPNDDLCETHKQDTYWSLS</sequence>
<accession>A0A317Y6Y5</accession>
<dbReference type="AlphaFoldDB" id="A0A317Y6Y5"/>
<dbReference type="ExpressionAtlas" id="A0A317Y6Y5">
    <property type="expression patterns" value="baseline and differential"/>
</dbReference>
<feature type="region of interest" description="Disordered" evidence="1">
    <location>
        <begin position="1"/>
        <end position="32"/>
    </location>
</feature>
<dbReference type="Proteomes" id="UP000251960">
    <property type="component" value="Chromosome 1"/>
</dbReference>
<name>A0A317Y6Y5_MAIZE</name>
<dbReference type="Gene3D" id="3.40.50.720">
    <property type="entry name" value="NAD(P)-binding Rossmann-like Domain"/>
    <property type="match status" value="1"/>
</dbReference>
<reference evidence="2" key="1">
    <citation type="journal article" date="2018" name="Nat. Genet.">
        <title>Extensive intraspecific gene order and gene structural variations between Mo17 and other maize genomes.</title>
        <authorList>
            <person name="Sun S."/>
            <person name="Zhou Y."/>
            <person name="Chen J."/>
            <person name="Shi J."/>
            <person name="Zhao H."/>
            <person name="Zhao H."/>
            <person name="Song W."/>
            <person name="Zhang M."/>
            <person name="Cui Y."/>
            <person name="Dong X."/>
            <person name="Liu H."/>
            <person name="Ma X."/>
            <person name="Jiao Y."/>
            <person name="Wang B."/>
            <person name="Wei X."/>
            <person name="Stein J.C."/>
            <person name="Glaubitz J.C."/>
            <person name="Lu F."/>
            <person name="Yu G."/>
            <person name="Liang C."/>
            <person name="Fengler K."/>
            <person name="Li B."/>
            <person name="Rafalski A."/>
            <person name="Schnable P.S."/>
            <person name="Ware D.H."/>
            <person name="Buckler E.S."/>
            <person name="Lai J."/>
        </authorList>
    </citation>
    <scope>NUCLEOTIDE SEQUENCE [LARGE SCALE GENOMIC DNA]</scope>
    <source>
        <tissue evidence="2">Seedling</tissue>
    </source>
</reference>
<evidence type="ECO:0000313" key="2">
    <source>
        <dbReference type="EMBL" id="PWZ53472.1"/>
    </source>
</evidence>
<evidence type="ECO:0008006" key="3">
    <source>
        <dbReference type="Google" id="ProtNLM"/>
    </source>
</evidence>
<evidence type="ECO:0000256" key="1">
    <source>
        <dbReference type="SAM" id="MobiDB-lite"/>
    </source>
</evidence>
<organism evidence="2">
    <name type="scientific">Zea mays</name>
    <name type="common">Maize</name>
    <dbReference type="NCBI Taxonomy" id="4577"/>
    <lineage>
        <taxon>Eukaryota</taxon>
        <taxon>Viridiplantae</taxon>
        <taxon>Streptophyta</taxon>
        <taxon>Embryophyta</taxon>
        <taxon>Tracheophyta</taxon>
        <taxon>Spermatophyta</taxon>
        <taxon>Magnoliopsida</taxon>
        <taxon>Liliopsida</taxon>
        <taxon>Poales</taxon>
        <taxon>Poaceae</taxon>
        <taxon>PACMAD clade</taxon>
        <taxon>Panicoideae</taxon>
        <taxon>Andropogonodae</taxon>
        <taxon>Andropogoneae</taxon>
        <taxon>Tripsacinae</taxon>
        <taxon>Zea</taxon>
    </lineage>
</organism>
<protein>
    <recommendedName>
        <fullName evidence="3">RmlD-like substrate binding domain-containing protein</fullName>
    </recommendedName>
</protein>
<feature type="compositionally biased region" description="Low complexity" evidence="1">
    <location>
        <begin position="18"/>
        <end position="32"/>
    </location>
</feature>
<gene>
    <name evidence="2" type="ORF">Zm00014a_033461</name>
</gene>
<feature type="compositionally biased region" description="Polar residues" evidence="1">
    <location>
        <begin position="1"/>
        <end position="13"/>
    </location>
</feature>